<feature type="compositionally biased region" description="Basic residues" evidence="6">
    <location>
        <begin position="536"/>
        <end position="546"/>
    </location>
</feature>
<dbReference type="AlphaFoldDB" id="A0AAI9ECT4"/>
<evidence type="ECO:0000256" key="6">
    <source>
        <dbReference type="SAM" id="MobiDB-lite"/>
    </source>
</evidence>
<dbReference type="Proteomes" id="UP001296104">
    <property type="component" value="Unassembled WGS sequence"/>
</dbReference>
<comment type="caution">
    <text evidence="9">The sequence shown here is derived from an EMBL/GenBank/DDBJ whole genome shotgun (WGS) entry which is preliminary data.</text>
</comment>
<dbReference type="PROSITE" id="PS51194">
    <property type="entry name" value="HELICASE_CTER"/>
    <property type="match status" value="1"/>
</dbReference>
<dbReference type="Pfam" id="PF00271">
    <property type="entry name" value="Helicase_C"/>
    <property type="match status" value="1"/>
</dbReference>
<evidence type="ECO:0000313" key="9">
    <source>
        <dbReference type="EMBL" id="CAK4031419.1"/>
    </source>
</evidence>
<dbReference type="GO" id="GO:0005524">
    <property type="term" value="F:ATP binding"/>
    <property type="evidence" value="ECO:0007669"/>
    <property type="project" value="UniProtKB-UniRule"/>
</dbReference>
<comment type="function">
    <text evidence="5">RNA helicase.</text>
</comment>
<keyword evidence="10" id="KW-1185">Reference proteome</keyword>
<dbReference type="PANTHER" id="PTHR24031">
    <property type="entry name" value="RNA HELICASE"/>
    <property type="match status" value="1"/>
</dbReference>
<evidence type="ECO:0000256" key="2">
    <source>
        <dbReference type="ARBA" id="ARBA00022801"/>
    </source>
</evidence>
<evidence type="ECO:0000256" key="5">
    <source>
        <dbReference type="RuleBase" id="RU365068"/>
    </source>
</evidence>
<keyword evidence="3 5" id="KW-0067">ATP-binding</keyword>
<dbReference type="InterPro" id="IPR027417">
    <property type="entry name" value="P-loop_NTPase"/>
</dbReference>
<comment type="catalytic activity">
    <reaction evidence="5">
        <text>ATP + H2O = ADP + phosphate + H(+)</text>
        <dbReference type="Rhea" id="RHEA:13065"/>
        <dbReference type="ChEBI" id="CHEBI:15377"/>
        <dbReference type="ChEBI" id="CHEBI:15378"/>
        <dbReference type="ChEBI" id="CHEBI:30616"/>
        <dbReference type="ChEBI" id="CHEBI:43474"/>
        <dbReference type="ChEBI" id="CHEBI:456216"/>
        <dbReference type="EC" id="3.6.4.13"/>
    </reaction>
</comment>
<evidence type="ECO:0000256" key="4">
    <source>
        <dbReference type="ARBA" id="ARBA00022884"/>
    </source>
</evidence>
<dbReference type="GO" id="GO:0003723">
    <property type="term" value="F:RNA binding"/>
    <property type="evidence" value="ECO:0007669"/>
    <property type="project" value="UniProtKB-UniRule"/>
</dbReference>
<keyword evidence="4 5" id="KW-0694">RNA-binding</keyword>
<evidence type="ECO:0000256" key="1">
    <source>
        <dbReference type="ARBA" id="ARBA00022741"/>
    </source>
</evidence>
<comment type="domain">
    <text evidence="5">The Q motif is unique to and characteristic of the DEAD box family of RNA helicases and controls ATP binding and hydrolysis.</text>
</comment>
<name>A0AAI9ECT4_9PEZI</name>
<gene>
    <name evidence="9" type="ORF">LECACI_7A006577</name>
</gene>
<dbReference type="Pfam" id="PF00270">
    <property type="entry name" value="DEAD"/>
    <property type="match status" value="1"/>
</dbReference>
<accession>A0AAI9ECT4</accession>
<dbReference type="CDD" id="cd18787">
    <property type="entry name" value="SF2_C_DEAD"/>
    <property type="match status" value="1"/>
</dbReference>
<dbReference type="PROSITE" id="PS51192">
    <property type="entry name" value="HELICASE_ATP_BIND_1"/>
    <property type="match status" value="1"/>
</dbReference>
<evidence type="ECO:0000313" key="10">
    <source>
        <dbReference type="Proteomes" id="UP001296104"/>
    </source>
</evidence>
<feature type="region of interest" description="Disordered" evidence="6">
    <location>
        <begin position="489"/>
        <end position="554"/>
    </location>
</feature>
<protein>
    <recommendedName>
        <fullName evidence="5">ATP-dependent RNA helicase</fullName>
        <ecNumber evidence="5">3.6.4.13</ecNumber>
    </recommendedName>
</protein>
<feature type="compositionally biased region" description="Low complexity" evidence="6">
    <location>
        <begin position="523"/>
        <end position="533"/>
    </location>
</feature>
<keyword evidence="2 5" id="KW-0378">Hydrolase</keyword>
<dbReference type="Gene3D" id="3.40.50.300">
    <property type="entry name" value="P-loop containing nucleotide triphosphate hydrolases"/>
    <property type="match status" value="2"/>
</dbReference>
<sequence>MAGSEAIAQDAQPYSGLKGKLNDGLLAGLEGMGYQYMTPVQQKVLSQLPTFQSDCLVQAKTGTGKTIAFLLPALHTLLSSPPLPRGQVGILIVSPTRELALQIAKECNSVTAKLQQSLECHTAYGGTSRDRDLKKFISGDPKIVVATPGRLNDLLSEDQVASKFWSIRTLILDEADQMLEAGFLVAINDILSRLPPKSDGWQGMCFSATVPKKIEGVLHKVLKNDFTRLSTIDPNETPTIDRVPQYSVVVPSVRETFTTLRVLLQKEYALQPQNFKVIVFGATANGVALMHALFSNLIGNNSQMKVFQLQSRLSQNARTRTTEEFKAAPAGIMFASDVIGRGMDFPNVSLVVQVGLPSSGDQYVHRVGRTARAGNEGRAVVLLTRRESFFLKVNKNLPITPYPEELSNAAAAEHDEVQTAFYGIDETVKAKAYQAWLGFHKTSMKQLQLNSQGLVQEGNEYAASMGCPEPPVIDRQVVGKMGLKGVPGLNVGSVQGGGPSRGRGGAGGGGSRMQQNTGGEQGGSSNRGRANYRGGNGRRGRGHGRGRGGGGGGN</sequence>
<dbReference type="SMART" id="SM00490">
    <property type="entry name" value="HELICc"/>
    <property type="match status" value="1"/>
</dbReference>
<keyword evidence="1 5" id="KW-0547">Nucleotide-binding</keyword>
<dbReference type="GO" id="GO:0003724">
    <property type="term" value="F:RNA helicase activity"/>
    <property type="evidence" value="ECO:0007669"/>
    <property type="project" value="UniProtKB-EC"/>
</dbReference>
<feature type="compositionally biased region" description="Gly residues" evidence="6">
    <location>
        <begin position="494"/>
        <end position="511"/>
    </location>
</feature>
<proteinExistence type="inferred from homology"/>
<dbReference type="EC" id="3.6.4.13" evidence="5"/>
<dbReference type="GO" id="GO:0016787">
    <property type="term" value="F:hydrolase activity"/>
    <property type="evidence" value="ECO:0007669"/>
    <property type="project" value="UniProtKB-KW"/>
</dbReference>
<evidence type="ECO:0000259" key="8">
    <source>
        <dbReference type="PROSITE" id="PS51194"/>
    </source>
</evidence>
<dbReference type="InterPro" id="IPR001650">
    <property type="entry name" value="Helicase_C-like"/>
</dbReference>
<keyword evidence="5 9" id="KW-0347">Helicase</keyword>
<evidence type="ECO:0000259" key="7">
    <source>
        <dbReference type="PROSITE" id="PS51192"/>
    </source>
</evidence>
<reference evidence="9" key="1">
    <citation type="submission" date="2023-11" db="EMBL/GenBank/DDBJ databases">
        <authorList>
            <person name="Alioto T."/>
            <person name="Alioto T."/>
            <person name="Gomez Garrido J."/>
        </authorList>
    </citation>
    <scope>NUCLEOTIDE SEQUENCE</scope>
</reference>
<dbReference type="InterPro" id="IPR011545">
    <property type="entry name" value="DEAD/DEAH_box_helicase_dom"/>
</dbReference>
<evidence type="ECO:0000256" key="3">
    <source>
        <dbReference type="ARBA" id="ARBA00022840"/>
    </source>
</evidence>
<dbReference type="SMART" id="SM00487">
    <property type="entry name" value="DEXDc"/>
    <property type="match status" value="1"/>
</dbReference>
<organism evidence="9 10">
    <name type="scientific">Lecanosticta acicola</name>
    <dbReference type="NCBI Taxonomy" id="111012"/>
    <lineage>
        <taxon>Eukaryota</taxon>
        <taxon>Fungi</taxon>
        <taxon>Dikarya</taxon>
        <taxon>Ascomycota</taxon>
        <taxon>Pezizomycotina</taxon>
        <taxon>Dothideomycetes</taxon>
        <taxon>Dothideomycetidae</taxon>
        <taxon>Mycosphaerellales</taxon>
        <taxon>Mycosphaerellaceae</taxon>
        <taxon>Lecanosticta</taxon>
    </lineage>
</organism>
<dbReference type="EMBL" id="CAVMBE010000048">
    <property type="protein sequence ID" value="CAK4031419.1"/>
    <property type="molecule type" value="Genomic_DNA"/>
</dbReference>
<feature type="domain" description="Helicase ATP-binding" evidence="7">
    <location>
        <begin position="46"/>
        <end position="228"/>
    </location>
</feature>
<feature type="domain" description="Helicase C-terminal" evidence="8">
    <location>
        <begin position="256"/>
        <end position="425"/>
    </location>
</feature>
<dbReference type="InterPro" id="IPR014001">
    <property type="entry name" value="Helicase_ATP-bd"/>
</dbReference>
<comment type="similarity">
    <text evidence="5">Belongs to the DEAD box helicase family.</text>
</comment>
<dbReference type="SUPFAM" id="SSF52540">
    <property type="entry name" value="P-loop containing nucleoside triphosphate hydrolases"/>
    <property type="match status" value="1"/>
</dbReference>